<evidence type="ECO:0000256" key="1">
    <source>
        <dbReference type="SAM" id="MobiDB-lite"/>
    </source>
</evidence>
<dbReference type="Proteomes" id="UP000092460">
    <property type="component" value="Unassembled WGS sequence"/>
</dbReference>
<reference evidence="4" key="1">
    <citation type="submission" date="2015-01" db="EMBL/GenBank/DDBJ databases">
        <authorList>
            <person name="Aksoy S."/>
            <person name="Warren W."/>
            <person name="Wilson R.K."/>
        </authorList>
    </citation>
    <scope>NUCLEOTIDE SEQUENCE [LARGE SCALE GENOMIC DNA]</scope>
    <source>
        <strain evidence="4">IAEA</strain>
    </source>
</reference>
<feature type="region of interest" description="Disordered" evidence="1">
    <location>
        <begin position="1"/>
        <end position="32"/>
    </location>
</feature>
<evidence type="ECO:0000256" key="2">
    <source>
        <dbReference type="SAM" id="Phobius"/>
    </source>
</evidence>
<dbReference type="EnsemblMetazoa" id="GPPI040771-RA">
    <property type="protein sequence ID" value="GPPI040771-PA"/>
    <property type="gene ID" value="GPPI040771"/>
</dbReference>
<keyword evidence="4" id="KW-1185">Reference proteome</keyword>
<keyword evidence="2" id="KW-1133">Transmembrane helix</keyword>
<evidence type="ECO:0000313" key="4">
    <source>
        <dbReference type="Proteomes" id="UP000092460"/>
    </source>
</evidence>
<protein>
    <submittedName>
        <fullName evidence="3">Uncharacterized protein</fullName>
    </submittedName>
</protein>
<reference evidence="3" key="2">
    <citation type="submission" date="2020-05" db="UniProtKB">
        <authorList>
            <consortium name="EnsemblMetazoa"/>
        </authorList>
    </citation>
    <scope>IDENTIFICATION</scope>
    <source>
        <strain evidence="3">IAEA</strain>
    </source>
</reference>
<evidence type="ECO:0000313" key="3">
    <source>
        <dbReference type="EnsemblMetazoa" id="GPPI040771-PA"/>
    </source>
</evidence>
<organism evidence="3 4">
    <name type="scientific">Glossina palpalis gambiensis</name>
    <dbReference type="NCBI Taxonomy" id="67801"/>
    <lineage>
        <taxon>Eukaryota</taxon>
        <taxon>Metazoa</taxon>
        <taxon>Ecdysozoa</taxon>
        <taxon>Arthropoda</taxon>
        <taxon>Hexapoda</taxon>
        <taxon>Insecta</taxon>
        <taxon>Pterygota</taxon>
        <taxon>Neoptera</taxon>
        <taxon>Endopterygota</taxon>
        <taxon>Diptera</taxon>
        <taxon>Brachycera</taxon>
        <taxon>Muscomorpha</taxon>
        <taxon>Hippoboscoidea</taxon>
        <taxon>Glossinidae</taxon>
        <taxon>Glossina</taxon>
    </lineage>
</organism>
<sequence length="95" mass="10418">MDLKSENMFFPKIPSARKSPMPPSGSRQPDPYSMDDSTLLLPVFIAIGPFIPTYTLTVLSLLCNAAVTSRESQSSTTLFNVQECAPVENAPRKLI</sequence>
<feature type="transmembrane region" description="Helical" evidence="2">
    <location>
        <begin position="39"/>
        <end position="63"/>
    </location>
</feature>
<keyword evidence="2" id="KW-0812">Transmembrane</keyword>
<proteinExistence type="predicted"/>
<accession>A0A1B0BUB8</accession>
<dbReference type="STRING" id="67801.A0A1B0BUB8"/>
<dbReference type="AlphaFoldDB" id="A0A1B0BUB8"/>
<keyword evidence="2" id="KW-0472">Membrane</keyword>
<name>A0A1B0BUB8_9MUSC</name>
<dbReference type="EMBL" id="JXJN01020598">
    <property type="status" value="NOT_ANNOTATED_CDS"/>
    <property type="molecule type" value="Genomic_DNA"/>
</dbReference>
<dbReference type="VEuPathDB" id="VectorBase:GPPI040771"/>